<sequence>MLPLKCYFKGCPRPTTGDSIKCKFHNLRSICLVEDCRNQVFARNLCVRHGGKKTCCHDDCNENVRIGDLCGKHGAGTTRKPCIEPGCGKFAQSKKRCSAHGGGQRCKLDTCTAHARKGGYCTRHTPRQWWEESNVYPKPSFMLADRRSRVSVSFASASSPPQKQPPQWKVHVLPSSQNKLSLATILNPTVYEV</sequence>
<name>A0A485LS06_9STRA</name>
<dbReference type="Proteomes" id="UP000332933">
    <property type="component" value="Unassembled WGS sequence"/>
</dbReference>
<evidence type="ECO:0000313" key="3">
    <source>
        <dbReference type="Proteomes" id="UP000332933"/>
    </source>
</evidence>
<protein>
    <submittedName>
        <fullName evidence="2">Aste57867_24436 protein</fullName>
    </submittedName>
</protein>
<accession>A0A485LS06</accession>
<evidence type="ECO:0000313" key="2">
    <source>
        <dbReference type="EMBL" id="VFU01076.1"/>
    </source>
</evidence>
<evidence type="ECO:0000313" key="1">
    <source>
        <dbReference type="EMBL" id="KAF0683521.1"/>
    </source>
</evidence>
<gene>
    <name evidence="2" type="primary">Aste57867_24436</name>
    <name evidence="1" type="ORF">As57867_024360</name>
    <name evidence="2" type="ORF">ASTE57867_24436</name>
</gene>
<dbReference type="EMBL" id="VJMH01007391">
    <property type="protein sequence ID" value="KAF0683521.1"/>
    <property type="molecule type" value="Genomic_DNA"/>
</dbReference>
<organism evidence="2 3">
    <name type="scientific">Aphanomyces stellatus</name>
    <dbReference type="NCBI Taxonomy" id="120398"/>
    <lineage>
        <taxon>Eukaryota</taxon>
        <taxon>Sar</taxon>
        <taxon>Stramenopiles</taxon>
        <taxon>Oomycota</taxon>
        <taxon>Saprolegniomycetes</taxon>
        <taxon>Saprolegniales</taxon>
        <taxon>Verrucalvaceae</taxon>
        <taxon>Aphanomyces</taxon>
    </lineage>
</organism>
<dbReference type="OrthoDB" id="73726at2759"/>
<proteinExistence type="predicted"/>
<dbReference type="AlphaFoldDB" id="A0A485LS06"/>
<reference evidence="2 3" key="1">
    <citation type="submission" date="2019-03" db="EMBL/GenBank/DDBJ databases">
        <authorList>
            <person name="Gaulin E."/>
            <person name="Dumas B."/>
        </authorList>
    </citation>
    <scope>NUCLEOTIDE SEQUENCE [LARGE SCALE GENOMIC DNA]</scope>
    <source>
        <strain evidence="2">CBS 568.67</strain>
    </source>
</reference>
<dbReference type="PANTHER" id="PTHR31827">
    <property type="entry name" value="EMB|CAB89363.1"/>
    <property type="match status" value="1"/>
</dbReference>
<reference evidence="1" key="2">
    <citation type="submission" date="2019-06" db="EMBL/GenBank/DDBJ databases">
        <title>Genomics analysis of Aphanomyces spp. identifies a new class of oomycete effector associated with host adaptation.</title>
        <authorList>
            <person name="Gaulin E."/>
        </authorList>
    </citation>
    <scope>NUCLEOTIDE SEQUENCE</scope>
    <source>
        <strain evidence="1">CBS 578.67</strain>
    </source>
</reference>
<keyword evidence="3" id="KW-1185">Reference proteome</keyword>
<dbReference type="EMBL" id="CAADRA010007417">
    <property type="protein sequence ID" value="VFU01076.1"/>
    <property type="molecule type" value="Genomic_DNA"/>
</dbReference>
<dbReference type="PANTHER" id="PTHR31827:SF1">
    <property type="entry name" value="EMB|CAB89363.1"/>
    <property type="match status" value="1"/>
</dbReference>